<dbReference type="GO" id="GO:0005524">
    <property type="term" value="F:ATP binding"/>
    <property type="evidence" value="ECO:0007669"/>
    <property type="project" value="UniProtKB-UniRule"/>
</dbReference>
<dbReference type="NCBIfam" id="TIGR00636">
    <property type="entry name" value="PduO_Nterm"/>
    <property type="match status" value="1"/>
</dbReference>
<dbReference type="Pfam" id="PF01923">
    <property type="entry name" value="Cob_adeno_trans"/>
    <property type="match status" value="1"/>
</dbReference>
<dbReference type="RefSeq" id="WP_041978392.1">
    <property type="nucleotide sequence ID" value="NZ_CBXV010000008.1"/>
</dbReference>
<organism evidence="6 7">
    <name type="scientific">Pyrinomonas methylaliphatogenes</name>
    <dbReference type="NCBI Taxonomy" id="454194"/>
    <lineage>
        <taxon>Bacteria</taxon>
        <taxon>Pseudomonadati</taxon>
        <taxon>Acidobacteriota</taxon>
        <taxon>Blastocatellia</taxon>
        <taxon>Blastocatellales</taxon>
        <taxon>Pyrinomonadaceae</taxon>
        <taxon>Pyrinomonas</taxon>
    </lineage>
</organism>
<dbReference type="PANTHER" id="PTHR12213:SF0">
    <property type="entry name" value="CORRINOID ADENOSYLTRANSFERASE MMAB"/>
    <property type="match status" value="1"/>
</dbReference>
<dbReference type="InterPro" id="IPR036451">
    <property type="entry name" value="CblAdoTrfase-like_sf"/>
</dbReference>
<dbReference type="InterPro" id="IPR029499">
    <property type="entry name" value="PduO-typ"/>
</dbReference>
<dbReference type="Proteomes" id="UP000031518">
    <property type="component" value="Unassembled WGS sequence"/>
</dbReference>
<dbReference type="EC" id="2.5.1.17" evidence="4"/>
<evidence type="ECO:0000259" key="5">
    <source>
        <dbReference type="Pfam" id="PF01923"/>
    </source>
</evidence>
<evidence type="ECO:0000313" key="6">
    <source>
        <dbReference type="EMBL" id="CDM66892.1"/>
    </source>
</evidence>
<proteinExistence type="inferred from homology"/>
<comment type="catalytic activity">
    <reaction evidence="4">
        <text>2 cob(II)yrinate a,c diamide + reduced [electron-transfer flavoprotein] + 2 ATP = 2 adenosylcob(III)yrinate a,c-diamide + 2 triphosphate + oxidized [electron-transfer flavoprotein] + 3 H(+)</text>
        <dbReference type="Rhea" id="RHEA:11528"/>
        <dbReference type="Rhea" id="RHEA-COMP:10685"/>
        <dbReference type="Rhea" id="RHEA-COMP:10686"/>
        <dbReference type="ChEBI" id="CHEBI:15378"/>
        <dbReference type="ChEBI" id="CHEBI:18036"/>
        <dbReference type="ChEBI" id="CHEBI:30616"/>
        <dbReference type="ChEBI" id="CHEBI:57692"/>
        <dbReference type="ChEBI" id="CHEBI:58307"/>
        <dbReference type="ChEBI" id="CHEBI:58503"/>
        <dbReference type="ChEBI" id="CHEBI:58537"/>
        <dbReference type="EC" id="2.5.1.17"/>
    </reaction>
</comment>
<keyword evidence="2 4" id="KW-0547">Nucleotide-binding</keyword>
<comment type="pathway">
    <text evidence="4">Cofactor biosynthesis; adenosylcobalamin biosynthesis; adenosylcobalamin from cob(II)yrinate a,c-diamide: step 2/7.</text>
</comment>
<evidence type="ECO:0000256" key="4">
    <source>
        <dbReference type="RuleBase" id="RU366026"/>
    </source>
</evidence>
<protein>
    <recommendedName>
        <fullName evidence="4">Corrinoid adenosyltransferase</fullName>
        <ecNumber evidence="4">2.5.1.17</ecNumber>
    </recommendedName>
    <alternativeName>
        <fullName evidence="4">Cob(II)alamin adenosyltransferase</fullName>
    </alternativeName>
    <alternativeName>
        <fullName evidence="4">Cob(II)yrinic acid a,c-diamide adenosyltransferase</fullName>
    </alternativeName>
    <alternativeName>
        <fullName evidence="4">Cobinamide/cobalamin adenosyltransferase</fullName>
    </alternativeName>
</protein>
<evidence type="ECO:0000256" key="1">
    <source>
        <dbReference type="ARBA" id="ARBA00022679"/>
    </source>
</evidence>
<dbReference type="PANTHER" id="PTHR12213">
    <property type="entry name" value="CORRINOID ADENOSYLTRANSFERASE"/>
    <property type="match status" value="1"/>
</dbReference>
<dbReference type="STRING" id="454194.PYK22_02933"/>
<comment type="similarity">
    <text evidence="4">Belongs to the Cob(I)alamin adenosyltransferase family.</text>
</comment>
<keyword evidence="3 4" id="KW-0067">ATP-binding</keyword>
<accession>A0A0B6X1L5</accession>
<dbReference type="GO" id="GO:0009236">
    <property type="term" value="P:cobalamin biosynthetic process"/>
    <property type="evidence" value="ECO:0007669"/>
    <property type="project" value="UniProtKB-UniRule"/>
</dbReference>
<dbReference type="UniPathway" id="UPA00148">
    <property type="reaction ID" value="UER00233"/>
</dbReference>
<evidence type="ECO:0000256" key="3">
    <source>
        <dbReference type="ARBA" id="ARBA00022840"/>
    </source>
</evidence>
<comment type="catalytic activity">
    <reaction evidence="4">
        <text>2 cob(II)alamin + reduced [electron-transfer flavoprotein] + 2 ATP = 2 adenosylcob(III)alamin + 2 triphosphate + oxidized [electron-transfer flavoprotein] + 3 H(+)</text>
        <dbReference type="Rhea" id="RHEA:28671"/>
        <dbReference type="Rhea" id="RHEA-COMP:10685"/>
        <dbReference type="Rhea" id="RHEA-COMP:10686"/>
        <dbReference type="ChEBI" id="CHEBI:15378"/>
        <dbReference type="ChEBI" id="CHEBI:16304"/>
        <dbReference type="ChEBI" id="CHEBI:18036"/>
        <dbReference type="ChEBI" id="CHEBI:18408"/>
        <dbReference type="ChEBI" id="CHEBI:30616"/>
        <dbReference type="ChEBI" id="CHEBI:57692"/>
        <dbReference type="ChEBI" id="CHEBI:58307"/>
        <dbReference type="EC" id="2.5.1.17"/>
    </reaction>
</comment>
<reference evidence="6 7" key="2">
    <citation type="submission" date="2015-01" db="EMBL/GenBank/DDBJ databases">
        <title>Complete genome sequence of Pyrinomonas methylaliphatogenes type strain K22T.</title>
        <authorList>
            <person name="Lee K.C.Y."/>
            <person name="Power J.F."/>
            <person name="Dunfield P.F."/>
            <person name="Morgan X.C."/>
            <person name="Huttenhower C."/>
            <person name="Stott M.B."/>
        </authorList>
    </citation>
    <scope>NUCLEOTIDE SEQUENCE [LARGE SCALE GENOMIC DNA]</scope>
    <source>
        <strain evidence="6 7">K22</strain>
    </source>
</reference>
<dbReference type="GO" id="GO:0008817">
    <property type="term" value="F:corrinoid adenosyltransferase activity"/>
    <property type="evidence" value="ECO:0007669"/>
    <property type="project" value="UniProtKB-UniRule"/>
</dbReference>
<feature type="domain" description="Cobalamin adenosyltransferase-like" evidence="5">
    <location>
        <begin position="4"/>
        <end position="167"/>
    </location>
</feature>
<keyword evidence="7" id="KW-1185">Reference proteome</keyword>
<evidence type="ECO:0000256" key="2">
    <source>
        <dbReference type="ARBA" id="ARBA00022741"/>
    </source>
</evidence>
<reference evidence="6 7" key="1">
    <citation type="submission" date="2013-12" db="EMBL/GenBank/DDBJ databases">
        <authorList>
            <person name="Stott M."/>
        </authorList>
    </citation>
    <scope>NUCLEOTIDE SEQUENCE [LARGE SCALE GENOMIC DNA]</scope>
    <source>
        <strain evidence="6 7">K22</strain>
    </source>
</reference>
<name>A0A0B6X1L5_9BACT</name>
<keyword evidence="4" id="KW-0169">Cobalamin biosynthesis</keyword>
<dbReference type="EMBL" id="CBXV010000008">
    <property type="protein sequence ID" value="CDM66892.1"/>
    <property type="molecule type" value="Genomic_DNA"/>
</dbReference>
<dbReference type="Gene3D" id="1.20.1200.10">
    <property type="entry name" value="Cobalamin adenosyltransferase-like"/>
    <property type="match status" value="1"/>
</dbReference>
<gene>
    <name evidence="6" type="ORF">PYK22_02933</name>
</gene>
<keyword evidence="1 4" id="KW-0808">Transferase</keyword>
<dbReference type="InterPro" id="IPR016030">
    <property type="entry name" value="CblAdoTrfase-like"/>
</dbReference>
<dbReference type="AlphaFoldDB" id="A0A0B6X1L5"/>
<sequence length="192" mass="21425">MGSISTERGDSGETSLIGGARVSKASLRVEAYGTIDELNSMMGFARSICEDEEVRNLTREIQRELFAVSGSIANPLGHLKEPPYITEEMIARLTEHVHRIEGIEGILADWSLPGEHRAAAAYDVARTVCRRAERAVVRLAEAGEPVDHRAIAYLNRLSDLLWLLGRLLELRAGVNARLRDEEHEGPRWSRAW</sequence>
<dbReference type="SUPFAM" id="SSF89028">
    <property type="entry name" value="Cobalamin adenosyltransferase-like"/>
    <property type="match status" value="1"/>
</dbReference>
<dbReference type="OrthoDB" id="9778896at2"/>
<evidence type="ECO:0000313" key="7">
    <source>
        <dbReference type="Proteomes" id="UP000031518"/>
    </source>
</evidence>